<sequence length="144" mass="15589">MFFFSTVTIASFKTRWQDVSLVQDITLASRAAVGALVQQSTNAEGRVEEVSALQGVFDFFSGGSVYKKALAEAAAACPVSYLQVCLGEVVRNNEVPTLLKALDGQFIEPGREGTDDERRTGAGLVTRSGGEVLVEEVLRRTREK</sequence>
<keyword evidence="2" id="KW-1185">Reference proteome</keyword>
<reference evidence="1 2" key="1">
    <citation type="submission" date="2024-02" db="EMBL/GenBank/DDBJ databases">
        <authorList>
            <person name="Chen Y."/>
            <person name="Shah S."/>
            <person name="Dougan E. K."/>
            <person name="Thang M."/>
            <person name="Chan C."/>
        </authorList>
    </citation>
    <scope>NUCLEOTIDE SEQUENCE [LARGE SCALE GENOMIC DNA]</scope>
</reference>
<accession>A0ABP0MIK4</accession>
<dbReference type="EMBL" id="CAXAMM010022002">
    <property type="protein sequence ID" value="CAK9051006.1"/>
    <property type="molecule type" value="Genomic_DNA"/>
</dbReference>
<name>A0ABP0MIK4_9DINO</name>
<organism evidence="1 2">
    <name type="scientific">Durusdinium trenchii</name>
    <dbReference type="NCBI Taxonomy" id="1381693"/>
    <lineage>
        <taxon>Eukaryota</taxon>
        <taxon>Sar</taxon>
        <taxon>Alveolata</taxon>
        <taxon>Dinophyceae</taxon>
        <taxon>Suessiales</taxon>
        <taxon>Symbiodiniaceae</taxon>
        <taxon>Durusdinium</taxon>
    </lineage>
</organism>
<gene>
    <name evidence="1" type="ORF">SCF082_LOCUS28054</name>
</gene>
<protein>
    <submittedName>
        <fullName evidence="1">Uncharacterized protein</fullName>
    </submittedName>
</protein>
<comment type="caution">
    <text evidence="1">The sequence shown here is derived from an EMBL/GenBank/DDBJ whole genome shotgun (WGS) entry which is preliminary data.</text>
</comment>
<evidence type="ECO:0000313" key="1">
    <source>
        <dbReference type="EMBL" id="CAK9051006.1"/>
    </source>
</evidence>
<proteinExistence type="predicted"/>
<dbReference type="Proteomes" id="UP001642464">
    <property type="component" value="Unassembled WGS sequence"/>
</dbReference>
<evidence type="ECO:0000313" key="2">
    <source>
        <dbReference type="Proteomes" id="UP001642464"/>
    </source>
</evidence>